<dbReference type="AlphaFoldDB" id="A0A8J8SMC8"/>
<sequence>MKRLILAVALIAVAASLAFGMWRHETARSVRFIGLVAGEEAIHPARAFQVAFQEEVPWNTTATLTGPEGAVDTVAWRLPGDRRMLMAQAAGPLHWDTPYRLCITRQRRAIVQRVVGPRVTCTAFRTQAEPAAEGPKDAPVLVALGADAAYGSAYLPILRAEGFTGRSIPAEDLDRDALKGRAVLILASRHLDEDQIAALNDWVQQGGLLIAMKPEGGLMTALGAQTLAAGTIHGASLEPAADQEATRALSGVKLGLHGPVELFRMPGGTGPGDAPSLVAGTAGAAPTAPRALGQLFDTHSTPLPYPAGVTLRRGRGTVAIFPFSLAETVVLTRQGNPFWINQERDGSAPRRPNDLFYPDFVDLDRMHVPQADELQRLMANLIVTAAPMPVPRFWYLPDDRRAVVVLTGDDHATPDGTGQMFDRLLADSPKDCDLAAWECLRASSYLTLATYLDPARAAAYSEQGFELGVHVDSGCHDVPSPELDHIIGEQFDEFQDRYPDLPAQRSERLHCIVWNGWTDVPEFERARGVRFDLNYYSWPPNWLQQRPGFMTGSGFPMPFVDYDGRVLDIYQTATHLVNEDGVPQDFGIASLLDRALGSDQYFGAFAAHVDYTDSYADRIIDAAEARGVALVSSEQMLEWLDGRNASDLRAGEWDGSTLRFTVDIRPGAEHATILLPRAFGAARLTTVTCGGQRLTQTDQQIKGIDYAAFQTETGRCEARYGVLSQLVPPSTKTRDVVLVTGDPAP</sequence>
<reference evidence="1" key="1">
    <citation type="submission" date="2020-01" db="EMBL/GenBank/DDBJ databases">
        <authorList>
            <person name="Yang Y."/>
            <person name="Kwon Y.M."/>
        </authorList>
    </citation>
    <scope>NUCLEOTIDE SEQUENCE</scope>
    <source>
        <strain evidence="1">PG104</strain>
        <plasmid evidence="1">unnamed3</plasmid>
    </source>
</reference>
<evidence type="ECO:0000313" key="2">
    <source>
        <dbReference type="Proteomes" id="UP000679284"/>
    </source>
</evidence>
<organism evidence="1 2">
    <name type="scientific">Falsirhodobacter algicola</name>
    <dbReference type="NCBI Taxonomy" id="2692330"/>
    <lineage>
        <taxon>Bacteria</taxon>
        <taxon>Pseudomonadati</taxon>
        <taxon>Pseudomonadota</taxon>
        <taxon>Alphaproteobacteria</taxon>
        <taxon>Rhodobacterales</taxon>
        <taxon>Paracoccaceae</taxon>
        <taxon>Falsirhodobacter</taxon>
    </lineage>
</organism>
<name>A0A8J8SMC8_9RHOB</name>
<evidence type="ECO:0000313" key="1">
    <source>
        <dbReference type="EMBL" id="QUS37304.1"/>
    </source>
</evidence>
<dbReference type="EMBL" id="CP047292">
    <property type="protein sequence ID" value="QUS37304.1"/>
    <property type="molecule type" value="Genomic_DNA"/>
</dbReference>
<gene>
    <name evidence="1" type="ORF">GR316_13065</name>
</gene>
<geneLocation type="plasmid" evidence="1 2">
    <name>unnamed3</name>
</geneLocation>
<dbReference type="Proteomes" id="UP000679284">
    <property type="component" value="Plasmid unnamed3"/>
</dbReference>
<dbReference type="InterPro" id="IPR029062">
    <property type="entry name" value="Class_I_gatase-like"/>
</dbReference>
<accession>A0A8J8SMC8</accession>
<dbReference type="RefSeq" id="WP_211785484.1">
    <property type="nucleotide sequence ID" value="NZ_CP047292.1"/>
</dbReference>
<keyword evidence="1" id="KW-0614">Plasmid</keyword>
<protein>
    <submittedName>
        <fullName evidence="1">Uncharacterized protein</fullName>
    </submittedName>
</protein>
<proteinExistence type="predicted"/>
<keyword evidence="2" id="KW-1185">Reference proteome</keyword>
<dbReference type="Gene3D" id="3.40.50.880">
    <property type="match status" value="1"/>
</dbReference>
<dbReference type="KEGG" id="fap:GR316_13065"/>